<dbReference type="OrthoDB" id="2110578at2759"/>
<evidence type="ECO:0000256" key="1">
    <source>
        <dbReference type="SAM" id="MobiDB-lite"/>
    </source>
</evidence>
<feature type="chain" id="PRO_5002847773" evidence="2">
    <location>
        <begin position="18"/>
        <end position="313"/>
    </location>
</feature>
<evidence type="ECO:0000313" key="4">
    <source>
        <dbReference type="Proteomes" id="UP000001294"/>
    </source>
</evidence>
<gene>
    <name evidence="3" type="ORF">PMAA_016840</name>
</gene>
<organism evidence="3 4">
    <name type="scientific">Talaromyces marneffei (strain ATCC 18224 / CBS 334.59 / QM 7333)</name>
    <name type="common">Penicillium marneffei</name>
    <dbReference type="NCBI Taxonomy" id="441960"/>
    <lineage>
        <taxon>Eukaryota</taxon>
        <taxon>Fungi</taxon>
        <taxon>Dikarya</taxon>
        <taxon>Ascomycota</taxon>
        <taxon>Pezizomycotina</taxon>
        <taxon>Eurotiomycetes</taxon>
        <taxon>Eurotiomycetidae</taxon>
        <taxon>Eurotiales</taxon>
        <taxon>Trichocomaceae</taxon>
        <taxon>Talaromyces</taxon>
        <taxon>Talaromyces sect. Talaromyces</taxon>
    </lineage>
</organism>
<dbReference type="HOGENOM" id="CLU_037449_1_0_1"/>
<sequence>MAFLALTFLALGLTSFAQRPESVSICDFYTPRILGANTAPNQELLMTLLVNTFVIGNYTTPNTGVAVHGIAAPAEYNGHSVALLPYFTGEFNSTNTGGNTGASKLFLDDGGAVPLTMNMSSNGNTSSAQYKLLTHIYHYFGTLLGCSLQGDSSFPHYEGRTSMYEVHRFMDLDIYQMNFFIQQVEDSATSLGISSDDAKVLGNTLNTSFNTRCAPATAITNISAPAELQSVCIADNCPADPKQNCAAYPLNGVALLPVNLTATSNSTGSTTPSSTSTSTPSSTPSKTSDGNMVVGGYWQWVTTVVLAAFTVLY</sequence>
<evidence type="ECO:0000256" key="2">
    <source>
        <dbReference type="SAM" id="SignalP"/>
    </source>
</evidence>
<dbReference type="Proteomes" id="UP000001294">
    <property type="component" value="Unassembled WGS sequence"/>
</dbReference>
<keyword evidence="2" id="KW-0732">Signal</keyword>
<evidence type="ECO:0000313" key="3">
    <source>
        <dbReference type="EMBL" id="EEA26765.1"/>
    </source>
</evidence>
<reference evidence="4" key="1">
    <citation type="journal article" date="2015" name="Genome Announc.">
        <title>Genome sequence of the AIDS-associated pathogen Penicillium marneffei (ATCC18224) and its near taxonomic relative Talaromyces stipitatus (ATCC10500).</title>
        <authorList>
            <person name="Nierman W.C."/>
            <person name="Fedorova-Abrams N.D."/>
            <person name="Andrianopoulos A."/>
        </authorList>
    </citation>
    <scope>NUCLEOTIDE SEQUENCE [LARGE SCALE GENOMIC DNA]</scope>
    <source>
        <strain evidence="4">ATCC 18224 / CBS 334.59 / QM 7333</strain>
    </source>
</reference>
<keyword evidence="4" id="KW-1185">Reference proteome</keyword>
<protein>
    <submittedName>
        <fullName evidence="3">Uncharacterized protein</fullName>
    </submittedName>
</protein>
<feature type="signal peptide" evidence="2">
    <location>
        <begin position="1"/>
        <end position="17"/>
    </location>
</feature>
<proteinExistence type="predicted"/>
<feature type="region of interest" description="Disordered" evidence="1">
    <location>
        <begin position="265"/>
        <end position="288"/>
    </location>
</feature>
<dbReference type="VEuPathDB" id="FungiDB:PMAA_016840"/>
<accession>B6Q802</accession>
<dbReference type="EMBL" id="DS995899">
    <property type="protein sequence ID" value="EEA26765.1"/>
    <property type="molecule type" value="Genomic_DNA"/>
</dbReference>
<dbReference type="STRING" id="441960.B6Q802"/>
<dbReference type="AlphaFoldDB" id="B6Q802"/>
<name>B6Q802_TALMQ</name>
<dbReference type="PhylomeDB" id="B6Q802"/>